<comment type="caution">
    <text evidence="2">The sequence shown here is derived from an EMBL/GenBank/DDBJ whole genome shotgun (WGS) entry which is preliminary data.</text>
</comment>
<protein>
    <submittedName>
        <fullName evidence="2">Uncharacterized protein</fullName>
    </submittedName>
</protein>
<name>A0AAV7WW16_PLEWA</name>
<evidence type="ECO:0000313" key="2">
    <source>
        <dbReference type="EMBL" id="KAJ1217288.1"/>
    </source>
</evidence>
<dbReference type="EMBL" id="JANPWB010000001">
    <property type="protein sequence ID" value="KAJ1217288.1"/>
    <property type="molecule type" value="Genomic_DNA"/>
</dbReference>
<sequence>MTRGGPTAWGPQEPGSEPLSPARQGKPSGACGTPPARIMAQGKGDGVRLGVGRQEWALHPRPAGALTQGPVAACPARGPSGRLADPGLLGPRGGIHPQP</sequence>
<evidence type="ECO:0000313" key="3">
    <source>
        <dbReference type="Proteomes" id="UP001066276"/>
    </source>
</evidence>
<feature type="region of interest" description="Disordered" evidence="1">
    <location>
        <begin position="62"/>
        <end position="99"/>
    </location>
</feature>
<feature type="region of interest" description="Disordered" evidence="1">
    <location>
        <begin position="1"/>
        <end position="45"/>
    </location>
</feature>
<organism evidence="2 3">
    <name type="scientific">Pleurodeles waltl</name>
    <name type="common">Iberian ribbed newt</name>
    <dbReference type="NCBI Taxonomy" id="8319"/>
    <lineage>
        <taxon>Eukaryota</taxon>
        <taxon>Metazoa</taxon>
        <taxon>Chordata</taxon>
        <taxon>Craniata</taxon>
        <taxon>Vertebrata</taxon>
        <taxon>Euteleostomi</taxon>
        <taxon>Amphibia</taxon>
        <taxon>Batrachia</taxon>
        <taxon>Caudata</taxon>
        <taxon>Salamandroidea</taxon>
        <taxon>Salamandridae</taxon>
        <taxon>Pleurodelinae</taxon>
        <taxon>Pleurodeles</taxon>
    </lineage>
</organism>
<evidence type="ECO:0000256" key="1">
    <source>
        <dbReference type="SAM" id="MobiDB-lite"/>
    </source>
</evidence>
<dbReference type="AlphaFoldDB" id="A0AAV7WW16"/>
<proteinExistence type="predicted"/>
<dbReference type="Proteomes" id="UP001066276">
    <property type="component" value="Chromosome 1_1"/>
</dbReference>
<reference evidence="2" key="1">
    <citation type="journal article" date="2022" name="bioRxiv">
        <title>Sequencing and chromosome-scale assembly of the giantPleurodeles waltlgenome.</title>
        <authorList>
            <person name="Brown T."/>
            <person name="Elewa A."/>
            <person name="Iarovenko S."/>
            <person name="Subramanian E."/>
            <person name="Araus A.J."/>
            <person name="Petzold A."/>
            <person name="Susuki M."/>
            <person name="Suzuki K.-i.T."/>
            <person name="Hayashi T."/>
            <person name="Toyoda A."/>
            <person name="Oliveira C."/>
            <person name="Osipova E."/>
            <person name="Leigh N.D."/>
            <person name="Simon A."/>
            <person name="Yun M.H."/>
        </authorList>
    </citation>
    <scope>NUCLEOTIDE SEQUENCE</scope>
    <source>
        <strain evidence="2">20211129_DDA</strain>
        <tissue evidence="2">Liver</tissue>
    </source>
</reference>
<gene>
    <name evidence="2" type="ORF">NDU88_004882</name>
</gene>
<accession>A0AAV7WW16</accession>
<keyword evidence="3" id="KW-1185">Reference proteome</keyword>